<dbReference type="AlphaFoldDB" id="A0A6B2L7N6"/>
<dbReference type="Gene3D" id="3.40.50.410">
    <property type="entry name" value="von Willebrand factor, type A domain"/>
    <property type="match status" value="1"/>
</dbReference>
<sequence>MALEATVICVDNSEWMRNGDFGPSRFEQQQDACVNICGSKTQQNPENSVGLVTTAGRSVEVSVPLTQDLGKLVSSLHKTKISGSTDIVAGIRVAQLALRHRQKTGKKQDQRIILFVGSPVGASKQELEDLGKQLKKNSISVDIISFGEPNTQQNEEKLQALLGAANNVDESGKDNSHYVPVPSGNLLEALSQMNGGVQPGGAGAMDLDPELAWAMELSKQTYEQEHRTGDKDVEMKDNQAAPAAPAPAAPVLPAGLGLEEADPELLAAIQMSLQQEDPDLLEALRLSTTTAKEDQENETKKQETTQPPKPEQTAQKKEQDAQLDLSDIDIGDVEDLLHNLPVDKDDPEVQKLLEAFKKDKDKK</sequence>
<evidence type="ECO:0000256" key="3">
    <source>
        <dbReference type="SAM" id="MobiDB-lite"/>
    </source>
</evidence>
<evidence type="ECO:0000256" key="2">
    <source>
        <dbReference type="ARBA" id="ARBA00022942"/>
    </source>
</evidence>
<evidence type="ECO:0000256" key="1">
    <source>
        <dbReference type="ARBA" id="ARBA00005574"/>
    </source>
</evidence>
<dbReference type="PROSITE" id="PS50330">
    <property type="entry name" value="UIM"/>
    <property type="match status" value="1"/>
</dbReference>
<comment type="similarity">
    <text evidence="1">Belongs to the proteasome subunit S5A family.</text>
</comment>
<dbReference type="InterPro" id="IPR027040">
    <property type="entry name" value="PSMD4"/>
</dbReference>
<feature type="compositionally biased region" description="Basic and acidic residues" evidence="3">
    <location>
        <begin position="291"/>
        <end position="303"/>
    </location>
</feature>
<accession>A0A6B2L7N6</accession>
<reference evidence="5" key="1">
    <citation type="journal article" date="2020" name="J. Eukaryot. Microbiol.">
        <title>De novo Sequencing, Assembly and Annotation of the Transcriptome for the Free-Living Testate Amoeba Arcella intermedia.</title>
        <authorList>
            <person name="Ribeiro G.M."/>
            <person name="Porfirio-Sousa A.L."/>
            <person name="Maurer-Alcala X.X."/>
            <person name="Katz L.A."/>
            <person name="Lahr D.J.G."/>
        </authorList>
    </citation>
    <scope>NUCLEOTIDE SEQUENCE</scope>
</reference>
<dbReference type="SMART" id="SM00327">
    <property type="entry name" value="VWA"/>
    <property type="match status" value="1"/>
</dbReference>
<dbReference type="GO" id="GO:0005829">
    <property type="term" value="C:cytosol"/>
    <property type="evidence" value="ECO:0007669"/>
    <property type="project" value="TreeGrafter"/>
</dbReference>
<dbReference type="GO" id="GO:0031593">
    <property type="term" value="F:polyubiquitin modification-dependent protein binding"/>
    <property type="evidence" value="ECO:0007669"/>
    <property type="project" value="TreeGrafter"/>
</dbReference>
<dbReference type="InterPro" id="IPR036465">
    <property type="entry name" value="vWFA_dom_sf"/>
</dbReference>
<name>A0A6B2L7N6_9EUKA</name>
<dbReference type="FunFam" id="3.40.50.410:FF:000005">
    <property type="entry name" value="26S proteasome non-ATPase regulatory subunit 4"/>
    <property type="match status" value="1"/>
</dbReference>
<protein>
    <recommendedName>
        <fullName evidence="4">VWFA domain-containing protein</fullName>
    </recommendedName>
</protein>
<dbReference type="Pfam" id="PF13519">
    <property type="entry name" value="VWA_2"/>
    <property type="match status" value="1"/>
</dbReference>
<dbReference type="InterPro" id="IPR003903">
    <property type="entry name" value="UIM_dom"/>
</dbReference>
<keyword evidence="2" id="KW-0647">Proteasome</keyword>
<dbReference type="GO" id="GO:0043161">
    <property type="term" value="P:proteasome-mediated ubiquitin-dependent protein catabolic process"/>
    <property type="evidence" value="ECO:0007669"/>
    <property type="project" value="TreeGrafter"/>
</dbReference>
<dbReference type="InterPro" id="IPR002035">
    <property type="entry name" value="VWF_A"/>
</dbReference>
<dbReference type="PANTHER" id="PTHR10223:SF0">
    <property type="entry name" value="26S PROTEASOME NON-ATPASE REGULATORY SUBUNIT 4"/>
    <property type="match status" value="1"/>
</dbReference>
<proteinExistence type="inferred from homology"/>
<dbReference type="SMART" id="SM00726">
    <property type="entry name" value="UIM"/>
    <property type="match status" value="2"/>
</dbReference>
<feature type="region of interest" description="Disordered" evidence="3">
    <location>
        <begin position="290"/>
        <end position="327"/>
    </location>
</feature>
<evidence type="ECO:0000313" key="5">
    <source>
        <dbReference type="EMBL" id="NDV33022.1"/>
    </source>
</evidence>
<evidence type="ECO:0000259" key="4">
    <source>
        <dbReference type="PROSITE" id="PS50234"/>
    </source>
</evidence>
<dbReference type="EMBL" id="GIBP01004053">
    <property type="protein sequence ID" value="NDV33022.1"/>
    <property type="molecule type" value="Transcribed_RNA"/>
</dbReference>
<dbReference type="PANTHER" id="PTHR10223">
    <property type="entry name" value="26S PROTEASOME NON-ATPASE REGULATORY SUBUNIT 4"/>
    <property type="match status" value="1"/>
</dbReference>
<dbReference type="GO" id="GO:0008540">
    <property type="term" value="C:proteasome regulatory particle, base subcomplex"/>
    <property type="evidence" value="ECO:0007669"/>
    <property type="project" value="TreeGrafter"/>
</dbReference>
<feature type="domain" description="VWFA" evidence="4">
    <location>
        <begin position="5"/>
        <end position="197"/>
    </location>
</feature>
<dbReference type="SUPFAM" id="SSF53300">
    <property type="entry name" value="vWA-like"/>
    <property type="match status" value="1"/>
</dbReference>
<dbReference type="GO" id="GO:0005634">
    <property type="term" value="C:nucleus"/>
    <property type="evidence" value="ECO:0007669"/>
    <property type="project" value="TreeGrafter"/>
</dbReference>
<dbReference type="PROSITE" id="PS50234">
    <property type="entry name" value="VWFA"/>
    <property type="match status" value="1"/>
</dbReference>
<organism evidence="5">
    <name type="scientific">Arcella intermedia</name>
    <dbReference type="NCBI Taxonomy" id="1963864"/>
    <lineage>
        <taxon>Eukaryota</taxon>
        <taxon>Amoebozoa</taxon>
        <taxon>Tubulinea</taxon>
        <taxon>Elardia</taxon>
        <taxon>Arcellinida</taxon>
        <taxon>Sphaerothecina</taxon>
        <taxon>Arcellidae</taxon>
        <taxon>Arcella</taxon>
    </lineage>
</organism>